<feature type="non-terminal residue" evidence="3">
    <location>
        <position position="771"/>
    </location>
</feature>
<feature type="region of interest" description="Disordered" evidence="1">
    <location>
        <begin position="486"/>
        <end position="631"/>
    </location>
</feature>
<organism evidence="3 4">
    <name type="scientific">Oryza sativa subsp. japonica</name>
    <name type="common">Rice</name>
    <dbReference type="NCBI Taxonomy" id="39947"/>
    <lineage>
        <taxon>Eukaryota</taxon>
        <taxon>Viridiplantae</taxon>
        <taxon>Streptophyta</taxon>
        <taxon>Embryophyta</taxon>
        <taxon>Tracheophyta</taxon>
        <taxon>Spermatophyta</taxon>
        <taxon>Magnoliopsida</taxon>
        <taxon>Liliopsida</taxon>
        <taxon>Poales</taxon>
        <taxon>Poaceae</taxon>
        <taxon>BOP clade</taxon>
        <taxon>Oryzoideae</taxon>
        <taxon>Oryzeae</taxon>
        <taxon>Oryzinae</taxon>
        <taxon>Oryza</taxon>
        <taxon>Oryza sativa</taxon>
    </lineage>
</organism>
<reference evidence="4" key="2">
    <citation type="journal article" date="2008" name="Nucleic Acids Res.">
        <title>The rice annotation project database (RAP-DB): 2008 update.</title>
        <authorList>
            <consortium name="The rice annotation project (RAP)"/>
        </authorList>
    </citation>
    <scope>GENOME REANNOTATION</scope>
    <source>
        <strain evidence="4">cv. Nipponbare</strain>
    </source>
</reference>
<dbReference type="PANTHER" id="PTHR47477">
    <property type="entry name" value="TNF RECEPTOR-ASSOCIATED FACTOR HOMOLOG 1A"/>
    <property type="match status" value="1"/>
</dbReference>
<feature type="region of interest" description="Disordered" evidence="1">
    <location>
        <begin position="1"/>
        <end position="67"/>
    </location>
</feature>
<dbReference type="InterPro" id="IPR002083">
    <property type="entry name" value="MATH/TRAF_dom"/>
</dbReference>
<dbReference type="PROSITE" id="PS50144">
    <property type="entry name" value="MATH"/>
    <property type="match status" value="1"/>
</dbReference>
<dbReference type="PANTHER" id="PTHR47477:SF19">
    <property type="entry name" value="TRAF-LIKE SUPERFAMILY PROTEIN"/>
    <property type="match status" value="1"/>
</dbReference>
<protein>
    <submittedName>
        <fullName evidence="3">Os05g0508700 protein</fullName>
    </submittedName>
</protein>
<feature type="compositionally biased region" description="Polar residues" evidence="1">
    <location>
        <begin position="540"/>
        <end position="549"/>
    </location>
</feature>
<dbReference type="Proteomes" id="UP000000763">
    <property type="component" value="Chromosome 5"/>
</dbReference>
<evidence type="ECO:0000313" key="4">
    <source>
        <dbReference type="Proteomes" id="UP000000763"/>
    </source>
</evidence>
<accession>A0A0P0WP80</accession>
<feature type="region of interest" description="Disordered" evidence="1">
    <location>
        <begin position="433"/>
        <end position="470"/>
    </location>
</feature>
<dbReference type="SUPFAM" id="SSF49599">
    <property type="entry name" value="TRAF domain-like"/>
    <property type="match status" value="1"/>
</dbReference>
<feature type="region of interest" description="Disordered" evidence="1">
    <location>
        <begin position="659"/>
        <end position="771"/>
    </location>
</feature>
<sequence>MACAAATDDSAASTAGMRDEDRSLSGESLSEWRSCEQVESESPSTSPPFWDTDGDDDDPGPKPSDLFGRYTWRIENFSKEKKREMKSEPFEAGGYKWYILVYPQGCDVSNHLSLFLCVANHDKLLPGWSHFAQFTIAVGNIDPKKVKYSDTLHKFWKKEHDWGWKKFMELSKIQDGFLVDDVLEIIAQVQVIREKVDKPFRCLDRPYRRELLRVYTTNIESIYRRFVEERRNKLSKLIEDKMRWSSFCAFWSAIDPSTRHRMSREKTDVILKVLVKHFFVEKEVTSTLVMDSLYTGLKVLEYQSKGKKGRTIADLDELPAPMIHVDMDMFVLASDVIDLLERAALEPLPCQPVSPKDDKCSQSRMKDGASGEVNKISMEREERRLTELGRKILETFVLSHIFSGIEVAYQEAVALKRQEELIREEEEEAWLLGNEMKGKRGGGANEKDKRAKKKQAKQKKNNRKIKDKERDEKFEAKILERLHDETAIDDSDGLSSKQAEEVTTKVENLEEGASDRQGDLDSSEIAHRPDSGDKYPRQMNGLSDVTGNAQKVKKASSMEANSPVFLADSVAASGTHSRGNNLSDSKNRMTPNRGKNQRNKGISIISFSEEGEGIPSSSTGGSARCSSSCGTSAKLDQDTVLLTLKDKLRKLGQRLHEKNMEGRKLLQAHFEAMEAKTSGSSPSSSPLDETPDVVKSPEQSAEGTTDAKANGTPNKDEPVTNCVAEESVSVMPGTKSTEALSGMALAKTKVEPVSNKDHVPKPTLQANRASA</sequence>
<dbReference type="CDD" id="cd00121">
    <property type="entry name" value="MATH"/>
    <property type="match status" value="1"/>
</dbReference>
<feature type="domain" description="MATH" evidence="2">
    <location>
        <begin position="67"/>
        <end position="189"/>
    </location>
</feature>
<gene>
    <name evidence="3" type="ordered locus">Os05g0508700</name>
</gene>
<dbReference type="InterPro" id="IPR055327">
    <property type="entry name" value="TRAF1A/B"/>
</dbReference>
<dbReference type="EMBL" id="AP008211">
    <property type="protein sequence ID" value="BAF17911.1"/>
    <property type="molecule type" value="Genomic_DNA"/>
</dbReference>
<dbReference type="KEGG" id="dosa:Os05g0508700"/>
<feature type="compositionally biased region" description="Basic and acidic residues" evidence="1">
    <location>
        <begin position="748"/>
        <end position="760"/>
    </location>
</feature>
<evidence type="ECO:0000259" key="2">
    <source>
        <dbReference type="PROSITE" id="PS50144"/>
    </source>
</evidence>
<dbReference type="Pfam" id="PF22486">
    <property type="entry name" value="MATH_2"/>
    <property type="match status" value="1"/>
</dbReference>
<dbReference type="Gramene" id="Os05t0508700-01">
    <property type="protein sequence ID" value="Os05t0508700-01"/>
    <property type="gene ID" value="Os05g0508700"/>
</dbReference>
<feature type="compositionally biased region" description="Low complexity" evidence="1">
    <location>
        <begin position="616"/>
        <end position="631"/>
    </location>
</feature>
<dbReference type="SMART" id="SM00061">
    <property type="entry name" value="MATH"/>
    <property type="match status" value="1"/>
</dbReference>
<evidence type="ECO:0000256" key="1">
    <source>
        <dbReference type="SAM" id="MobiDB-lite"/>
    </source>
</evidence>
<feature type="compositionally biased region" description="Basic and acidic residues" evidence="1">
    <location>
        <begin position="498"/>
        <end position="536"/>
    </location>
</feature>
<reference evidence="3 4" key="1">
    <citation type="journal article" date="2005" name="Nature">
        <title>The map-based sequence of the rice genome.</title>
        <authorList>
            <consortium name="International rice genome sequencing project (IRGSP)"/>
            <person name="Matsumoto T."/>
            <person name="Wu J."/>
            <person name="Kanamori H."/>
            <person name="Katayose Y."/>
            <person name="Fujisawa M."/>
            <person name="Namiki N."/>
            <person name="Mizuno H."/>
            <person name="Yamamoto K."/>
            <person name="Antonio B.A."/>
            <person name="Baba T."/>
            <person name="Sakata K."/>
            <person name="Nagamura Y."/>
            <person name="Aoki H."/>
            <person name="Arikawa K."/>
            <person name="Arita K."/>
            <person name="Bito T."/>
            <person name="Chiden Y."/>
            <person name="Fujitsuka N."/>
            <person name="Fukunaka R."/>
            <person name="Hamada M."/>
            <person name="Harada C."/>
            <person name="Hayashi A."/>
            <person name="Hijishita S."/>
            <person name="Honda M."/>
            <person name="Hosokawa S."/>
            <person name="Ichikawa Y."/>
            <person name="Idonuma A."/>
            <person name="Iijima M."/>
            <person name="Ikeda M."/>
            <person name="Ikeno M."/>
            <person name="Ito K."/>
            <person name="Ito S."/>
            <person name="Ito T."/>
            <person name="Ito Y."/>
            <person name="Ito Y."/>
            <person name="Iwabuchi A."/>
            <person name="Kamiya K."/>
            <person name="Karasawa W."/>
            <person name="Kurita K."/>
            <person name="Katagiri S."/>
            <person name="Kikuta A."/>
            <person name="Kobayashi H."/>
            <person name="Kobayashi N."/>
            <person name="Machita K."/>
            <person name="Maehara T."/>
            <person name="Masukawa M."/>
            <person name="Mizubayashi T."/>
            <person name="Mukai Y."/>
            <person name="Nagasaki H."/>
            <person name="Nagata Y."/>
            <person name="Naito S."/>
            <person name="Nakashima M."/>
            <person name="Nakama Y."/>
            <person name="Nakamichi Y."/>
            <person name="Nakamura M."/>
            <person name="Meguro A."/>
            <person name="Negishi M."/>
            <person name="Ohta I."/>
            <person name="Ohta T."/>
            <person name="Okamoto M."/>
            <person name="Ono N."/>
            <person name="Saji S."/>
            <person name="Sakaguchi M."/>
            <person name="Sakai K."/>
            <person name="Shibata M."/>
            <person name="Shimokawa T."/>
            <person name="Song J."/>
            <person name="Takazaki Y."/>
            <person name="Terasawa K."/>
            <person name="Tsugane M."/>
            <person name="Tsuji K."/>
            <person name="Ueda S."/>
            <person name="Waki K."/>
            <person name="Yamagata H."/>
            <person name="Yamamoto M."/>
            <person name="Yamamoto S."/>
            <person name="Yamane H."/>
            <person name="Yoshiki S."/>
            <person name="Yoshihara R."/>
            <person name="Yukawa K."/>
            <person name="Zhong H."/>
            <person name="Yano M."/>
            <person name="Yuan Q."/>
            <person name="Ouyang S."/>
            <person name="Liu J."/>
            <person name="Jones K.M."/>
            <person name="Gansberger K."/>
            <person name="Moffat K."/>
            <person name="Hill J."/>
            <person name="Bera J."/>
            <person name="Fadrosh D."/>
            <person name="Jin S."/>
            <person name="Johri S."/>
            <person name="Kim M."/>
            <person name="Overton L."/>
            <person name="Reardon M."/>
            <person name="Tsitrin T."/>
            <person name="Vuong H."/>
            <person name="Weaver B."/>
            <person name="Ciecko A."/>
            <person name="Tallon L."/>
            <person name="Jackson J."/>
            <person name="Pai G."/>
            <person name="Aken S.V."/>
            <person name="Utterback T."/>
            <person name="Reidmuller S."/>
            <person name="Feldblyum T."/>
            <person name="Hsiao J."/>
            <person name="Zismann V."/>
            <person name="Iobst S."/>
            <person name="de Vazeille A.R."/>
            <person name="Buell C.R."/>
            <person name="Ying K."/>
            <person name="Li Y."/>
            <person name="Lu T."/>
            <person name="Huang Y."/>
            <person name="Zhao Q."/>
            <person name="Feng Q."/>
            <person name="Zhang L."/>
            <person name="Zhu J."/>
            <person name="Weng Q."/>
            <person name="Mu J."/>
            <person name="Lu Y."/>
            <person name="Fan D."/>
            <person name="Liu Y."/>
            <person name="Guan J."/>
            <person name="Zhang Y."/>
            <person name="Yu S."/>
            <person name="Liu X."/>
            <person name="Zhang Y."/>
            <person name="Hong G."/>
            <person name="Han B."/>
            <person name="Choisne N."/>
            <person name="Demange N."/>
            <person name="Orjeda G."/>
            <person name="Samain S."/>
            <person name="Cattolico L."/>
            <person name="Pelletier E."/>
            <person name="Couloux A."/>
            <person name="Segurens B."/>
            <person name="Wincker P."/>
            <person name="D'Hont A."/>
            <person name="Scarpelli C."/>
            <person name="Weissenbach J."/>
            <person name="Salanoubat M."/>
            <person name="Quetier F."/>
            <person name="Yu Y."/>
            <person name="Kim H.R."/>
            <person name="Rambo T."/>
            <person name="Currie J."/>
            <person name="Collura K."/>
            <person name="Luo M."/>
            <person name="Yang T."/>
            <person name="Ammiraju J.S.S."/>
            <person name="Engler F."/>
            <person name="Soderlund C."/>
            <person name="Wing R.A."/>
            <person name="Palmer L.E."/>
            <person name="de la Bastide M."/>
            <person name="Spiegel L."/>
            <person name="Nascimento L."/>
            <person name="Zutavern T."/>
            <person name="O'Shaughnessy A."/>
            <person name="Dike S."/>
            <person name="Dedhia N."/>
            <person name="Preston R."/>
            <person name="Balija V."/>
            <person name="McCombie W.R."/>
            <person name="Chow T."/>
            <person name="Chen H."/>
            <person name="Chung M."/>
            <person name="Chen C."/>
            <person name="Shaw J."/>
            <person name="Wu H."/>
            <person name="Hsiao K."/>
            <person name="Chao Y."/>
            <person name="Chu M."/>
            <person name="Cheng C."/>
            <person name="Hour A."/>
            <person name="Lee P."/>
            <person name="Lin S."/>
            <person name="Lin Y."/>
            <person name="Liou J."/>
            <person name="Liu S."/>
            <person name="Hsing Y."/>
            <person name="Raghuvanshi S."/>
            <person name="Mohanty A."/>
            <person name="Bharti A.K."/>
            <person name="Gaur A."/>
            <person name="Gupta V."/>
            <person name="Kumar D."/>
            <person name="Ravi V."/>
            <person name="Vij S."/>
            <person name="Kapur A."/>
            <person name="Khurana P."/>
            <person name="Khurana P."/>
            <person name="Khurana J.P."/>
            <person name="Tyagi A.K."/>
            <person name="Gaikwad K."/>
            <person name="Singh A."/>
            <person name="Dalal V."/>
            <person name="Srivastava S."/>
            <person name="Dixit A."/>
            <person name="Pal A.K."/>
            <person name="Ghazi I.A."/>
            <person name="Yadav M."/>
            <person name="Pandit A."/>
            <person name="Bhargava A."/>
            <person name="Sureshbabu K."/>
            <person name="Batra K."/>
            <person name="Sharma T.R."/>
            <person name="Mohapatra T."/>
            <person name="Singh N.K."/>
            <person name="Messing J."/>
            <person name="Nelson A.B."/>
            <person name="Fuks G."/>
            <person name="Kavchok S."/>
            <person name="Keizer G."/>
            <person name="Linton E."/>
            <person name="Llaca V."/>
            <person name="Song R."/>
            <person name="Tanyolac B."/>
            <person name="Young S."/>
            <person name="Ho-Il K."/>
            <person name="Hahn J.H."/>
            <person name="Sangsakoo G."/>
            <person name="Vanavichit A."/>
            <person name="de Mattos Luiz.A.T."/>
            <person name="Zimmer P.D."/>
            <person name="Malone G."/>
            <person name="Dellagostin O."/>
            <person name="de Oliveira A.C."/>
            <person name="Bevan M."/>
            <person name="Bancroft I."/>
            <person name="Minx P."/>
            <person name="Cordum H."/>
            <person name="Wilson R."/>
            <person name="Cheng Z."/>
            <person name="Jin W."/>
            <person name="Jiang J."/>
            <person name="Leong S.A."/>
            <person name="Iwama H."/>
            <person name="Gojobori T."/>
            <person name="Itoh T."/>
            <person name="Niimura Y."/>
            <person name="Fujii Y."/>
            <person name="Habara T."/>
            <person name="Sakai H."/>
            <person name="Sato Y."/>
            <person name="Wilson G."/>
            <person name="Kumar K."/>
            <person name="McCouch S."/>
            <person name="Juretic N."/>
            <person name="Hoen D."/>
            <person name="Wright S."/>
            <person name="Bruskiewich R."/>
            <person name="Bureau T."/>
            <person name="Miyao A."/>
            <person name="Hirochika H."/>
            <person name="Nishikawa T."/>
            <person name="Kadowaki K."/>
            <person name="Sugiura M."/>
            <person name="Burr B."/>
            <person name="Sasaki T."/>
        </authorList>
    </citation>
    <scope>NUCLEOTIDE SEQUENCE [LARGE SCALE GENOMIC DNA]</scope>
    <source>
        <strain evidence="4">cv. Nipponbare</strain>
    </source>
</reference>
<feature type="compositionally biased region" description="Polar residues" evidence="1">
    <location>
        <begin position="572"/>
        <end position="594"/>
    </location>
</feature>
<dbReference type="Gene3D" id="2.60.210.10">
    <property type="entry name" value="Apoptosis, Tumor Necrosis Factor Receptor Associated Protein 2, Chain A"/>
    <property type="match status" value="1"/>
</dbReference>
<dbReference type="InterPro" id="IPR008974">
    <property type="entry name" value="TRAF-like"/>
</dbReference>
<dbReference type="AlphaFoldDB" id="A0A0P0WP80"/>
<feature type="compositionally biased region" description="Basic residues" evidence="1">
    <location>
        <begin position="450"/>
        <end position="463"/>
    </location>
</feature>
<name>A0A0P0WP80_ORYSJ</name>
<evidence type="ECO:0000313" key="3">
    <source>
        <dbReference type="EMBL" id="BAF17911.1"/>
    </source>
</evidence>
<feature type="compositionally biased region" description="Low complexity" evidence="1">
    <location>
        <begin position="1"/>
        <end position="15"/>
    </location>
</feature>
<proteinExistence type="predicted"/>